<protein>
    <submittedName>
        <fullName evidence="2">Reverse transcriptase domain, Reverse transcriptase zinc-binding domain protein</fullName>
    </submittedName>
</protein>
<sequence length="224" mass="25398">MAVVAEECCDGVAALLARRWSGGGVDRDWWKWEGAKDGVFTVNKAKTLIYDRPSAGTAMKMEWVGWTPLKCKILVWRAGLNRLPTKVELVKRGISLDNLSCPLCDADQETAMHLFTGCLYTSEIWSRVGAWCRLSPIYAFEVADLIMLADNQMKNKKEIQIIQGIIFTTIWSIWNERNARIFNNKSRRAIELAENVKVSTFFWIRHRSRLKGVLALRTACGALG</sequence>
<name>A0A2U1NPE0_ARTAN</name>
<keyword evidence="2" id="KW-0695">RNA-directed DNA polymerase</keyword>
<dbReference type="STRING" id="35608.A0A2U1NPE0"/>
<dbReference type="OrthoDB" id="1937542at2759"/>
<comment type="caution">
    <text evidence="2">The sequence shown here is derived from an EMBL/GenBank/DDBJ whole genome shotgun (WGS) entry which is preliminary data.</text>
</comment>
<dbReference type="AlphaFoldDB" id="A0A2U1NPE0"/>
<evidence type="ECO:0000259" key="1">
    <source>
        <dbReference type="Pfam" id="PF13966"/>
    </source>
</evidence>
<dbReference type="EMBL" id="PKPP01002428">
    <property type="protein sequence ID" value="PWA75320.1"/>
    <property type="molecule type" value="Genomic_DNA"/>
</dbReference>
<keyword evidence="3" id="KW-1185">Reference proteome</keyword>
<evidence type="ECO:0000313" key="3">
    <source>
        <dbReference type="Proteomes" id="UP000245207"/>
    </source>
</evidence>
<evidence type="ECO:0000313" key="2">
    <source>
        <dbReference type="EMBL" id="PWA75320.1"/>
    </source>
</evidence>
<organism evidence="2 3">
    <name type="scientific">Artemisia annua</name>
    <name type="common">Sweet wormwood</name>
    <dbReference type="NCBI Taxonomy" id="35608"/>
    <lineage>
        <taxon>Eukaryota</taxon>
        <taxon>Viridiplantae</taxon>
        <taxon>Streptophyta</taxon>
        <taxon>Embryophyta</taxon>
        <taxon>Tracheophyta</taxon>
        <taxon>Spermatophyta</taxon>
        <taxon>Magnoliopsida</taxon>
        <taxon>eudicotyledons</taxon>
        <taxon>Gunneridae</taxon>
        <taxon>Pentapetalae</taxon>
        <taxon>asterids</taxon>
        <taxon>campanulids</taxon>
        <taxon>Asterales</taxon>
        <taxon>Asteraceae</taxon>
        <taxon>Asteroideae</taxon>
        <taxon>Anthemideae</taxon>
        <taxon>Artemisiinae</taxon>
        <taxon>Artemisia</taxon>
    </lineage>
</organism>
<keyword evidence="2" id="KW-0548">Nucleotidyltransferase</keyword>
<dbReference type="PANTHER" id="PTHR33116">
    <property type="entry name" value="REVERSE TRANSCRIPTASE ZINC-BINDING DOMAIN-CONTAINING PROTEIN-RELATED-RELATED"/>
    <property type="match status" value="1"/>
</dbReference>
<keyword evidence="2" id="KW-0808">Transferase</keyword>
<gene>
    <name evidence="2" type="ORF">CTI12_AA243750</name>
</gene>
<dbReference type="PANTHER" id="PTHR33116:SF78">
    <property type="entry name" value="OS12G0587133 PROTEIN"/>
    <property type="match status" value="1"/>
</dbReference>
<feature type="domain" description="Reverse transcriptase zinc-binding" evidence="1">
    <location>
        <begin position="42"/>
        <end position="125"/>
    </location>
</feature>
<accession>A0A2U1NPE0</accession>
<dbReference type="InterPro" id="IPR026960">
    <property type="entry name" value="RVT-Znf"/>
</dbReference>
<reference evidence="2 3" key="1">
    <citation type="journal article" date="2018" name="Mol. Plant">
        <title>The genome of Artemisia annua provides insight into the evolution of Asteraceae family and artemisinin biosynthesis.</title>
        <authorList>
            <person name="Shen Q."/>
            <person name="Zhang L."/>
            <person name="Liao Z."/>
            <person name="Wang S."/>
            <person name="Yan T."/>
            <person name="Shi P."/>
            <person name="Liu M."/>
            <person name="Fu X."/>
            <person name="Pan Q."/>
            <person name="Wang Y."/>
            <person name="Lv Z."/>
            <person name="Lu X."/>
            <person name="Zhang F."/>
            <person name="Jiang W."/>
            <person name="Ma Y."/>
            <person name="Chen M."/>
            <person name="Hao X."/>
            <person name="Li L."/>
            <person name="Tang Y."/>
            <person name="Lv G."/>
            <person name="Zhou Y."/>
            <person name="Sun X."/>
            <person name="Brodelius P.E."/>
            <person name="Rose J.K.C."/>
            <person name="Tang K."/>
        </authorList>
    </citation>
    <scope>NUCLEOTIDE SEQUENCE [LARGE SCALE GENOMIC DNA]</scope>
    <source>
        <strain evidence="3">cv. Huhao1</strain>
        <tissue evidence="2">Leaf</tissue>
    </source>
</reference>
<dbReference type="Proteomes" id="UP000245207">
    <property type="component" value="Unassembled WGS sequence"/>
</dbReference>
<dbReference type="GO" id="GO:0003964">
    <property type="term" value="F:RNA-directed DNA polymerase activity"/>
    <property type="evidence" value="ECO:0007669"/>
    <property type="project" value="UniProtKB-KW"/>
</dbReference>
<proteinExistence type="predicted"/>
<dbReference type="Pfam" id="PF13966">
    <property type="entry name" value="zf-RVT"/>
    <property type="match status" value="1"/>
</dbReference>